<keyword evidence="3" id="KW-1185">Reference proteome</keyword>
<feature type="transmembrane region" description="Helical" evidence="1">
    <location>
        <begin position="40"/>
        <end position="59"/>
    </location>
</feature>
<gene>
    <name evidence="2" type="ORF">ABC974_01195</name>
</gene>
<dbReference type="EMBL" id="JBDIME010000001">
    <property type="protein sequence ID" value="MEN2788231.1"/>
    <property type="molecule type" value="Genomic_DNA"/>
</dbReference>
<organism evidence="2 3">
    <name type="scientific">Sphingomonas oligophenolica</name>
    <dbReference type="NCBI Taxonomy" id="301154"/>
    <lineage>
        <taxon>Bacteria</taxon>
        <taxon>Pseudomonadati</taxon>
        <taxon>Pseudomonadota</taxon>
        <taxon>Alphaproteobacteria</taxon>
        <taxon>Sphingomonadales</taxon>
        <taxon>Sphingomonadaceae</taxon>
        <taxon>Sphingomonas</taxon>
    </lineage>
</organism>
<dbReference type="Proteomes" id="UP001419910">
    <property type="component" value="Unassembled WGS sequence"/>
</dbReference>
<feature type="transmembrane region" description="Helical" evidence="1">
    <location>
        <begin position="93"/>
        <end position="112"/>
    </location>
</feature>
<keyword evidence="1" id="KW-0812">Transmembrane</keyword>
<proteinExistence type="predicted"/>
<evidence type="ECO:0000313" key="2">
    <source>
        <dbReference type="EMBL" id="MEN2788231.1"/>
    </source>
</evidence>
<keyword evidence="1" id="KW-1133">Transmembrane helix</keyword>
<reference evidence="2 3" key="1">
    <citation type="submission" date="2024-05" db="EMBL/GenBank/DDBJ databases">
        <authorList>
            <person name="Liu Q."/>
            <person name="Xin Y.-H."/>
        </authorList>
    </citation>
    <scope>NUCLEOTIDE SEQUENCE [LARGE SCALE GENOMIC DNA]</scope>
    <source>
        <strain evidence="2 3">CGMCC 1.10181</strain>
    </source>
</reference>
<feature type="transmembrane region" description="Helical" evidence="1">
    <location>
        <begin position="157"/>
        <end position="178"/>
    </location>
</feature>
<accession>A0ABU9XXH2</accession>
<protein>
    <submittedName>
        <fullName evidence="2">Uncharacterized protein</fullName>
    </submittedName>
</protein>
<name>A0ABU9XXH2_9SPHN</name>
<keyword evidence="1" id="KW-0472">Membrane</keyword>
<feature type="transmembrane region" description="Helical" evidence="1">
    <location>
        <begin position="6"/>
        <end position="28"/>
    </location>
</feature>
<sequence>MLWLFAGAVVLTSIGALLRFLGSGLELARRIGGDLLKVGGLTFGFGVLMLLGTSGLTFVEFYLPAIFASPWAALLAGLIAICLFALRKISPATYGAIEIAGAIGTLTVLGFSSFGSPFQRGISLITAAYFLIRGLDNAEKGLLHRRFLTSLRKLSDWRKAAPLVLIVAFIPLIAWLSANNRFAAIKPPFLGGKGGERLPVSAIECGEPFIVCDESAWRQHERLENGTAADRAQAEADANARFEYYRNVIDPPE</sequence>
<feature type="transmembrane region" description="Helical" evidence="1">
    <location>
        <begin position="65"/>
        <end position="86"/>
    </location>
</feature>
<evidence type="ECO:0000313" key="3">
    <source>
        <dbReference type="Proteomes" id="UP001419910"/>
    </source>
</evidence>
<comment type="caution">
    <text evidence="2">The sequence shown here is derived from an EMBL/GenBank/DDBJ whole genome shotgun (WGS) entry which is preliminary data.</text>
</comment>
<evidence type="ECO:0000256" key="1">
    <source>
        <dbReference type="SAM" id="Phobius"/>
    </source>
</evidence>